<dbReference type="Proteomes" id="UP001143304">
    <property type="component" value="Unassembled WGS sequence"/>
</dbReference>
<accession>A0ABT3T8C5</accession>
<protein>
    <submittedName>
        <fullName evidence="4">AMP-dependent synthetase</fullName>
    </submittedName>
</protein>
<comment type="caution">
    <text evidence="4">The sequence shown here is derived from an EMBL/GenBank/DDBJ whole genome shotgun (WGS) entry which is preliminary data.</text>
</comment>
<dbReference type="Gene3D" id="2.30.38.10">
    <property type="entry name" value="Luciferase, Domain 3"/>
    <property type="match status" value="1"/>
</dbReference>
<dbReference type="InterPro" id="IPR025110">
    <property type="entry name" value="AMP-bd_C"/>
</dbReference>
<dbReference type="PANTHER" id="PTHR24096">
    <property type="entry name" value="LONG-CHAIN-FATTY-ACID--COA LIGASE"/>
    <property type="match status" value="1"/>
</dbReference>
<dbReference type="InterPro" id="IPR000873">
    <property type="entry name" value="AMP-dep_synth/lig_dom"/>
</dbReference>
<evidence type="ECO:0000256" key="1">
    <source>
        <dbReference type="SAM" id="Phobius"/>
    </source>
</evidence>
<dbReference type="InterPro" id="IPR020845">
    <property type="entry name" value="AMP-binding_CS"/>
</dbReference>
<dbReference type="Pfam" id="PF00501">
    <property type="entry name" value="AMP-binding"/>
    <property type="match status" value="1"/>
</dbReference>
<keyword evidence="1" id="KW-0472">Membrane</keyword>
<feature type="domain" description="AMP-binding enzyme C-terminal" evidence="3">
    <location>
        <begin position="470"/>
        <end position="546"/>
    </location>
</feature>
<organism evidence="4 5">
    <name type="scientific">Candidatus Marimicrobium litorale</name>
    <dbReference type="NCBI Taxonomy" id="2518991"/>
    <lineage>
        <taxon>Bacteria</taxon>
        <taxon>Pseudomonadati</taxon>
        <taxon>Pseudomonadota</taxon>
        <taxon>Gammaproteobacteria</taxon>
        <taxon>Cellvibrionales</taxon>
        <taxon>Halieaceae</taxon>
        <taxon>Marimicrobium</taxon>
    </lineage>
</organism>
<reference evidence="4" key="1">
    <citation type="submission" date="2019-02" db="EMBL/GenBank/DDBJ databases">
        <authorList>
            <person name="Li S.-H."/>
        </authorList>
    </citation>
    <scope>NUCLEOTIDE SEQUENCE</scope>
    <source>
        <strain evidence="4">IMCC11814</strain>
    </source>
</reference>
<dbReference type="Gene3D" id="3.30.300.30">
    <property type="match status" value="1"/>
</dbReference>
<feature type="transmembrane region" description="Helical" evidence="1">
    <location>
        <begin position="102"/>
        <end position="122"/>
    </location>
</feature>
<evidence type="ECO:0000259" key="2">
    <source>
        <dbReference type="Pfam" id="PF00501"/>
    </source>
</evidence>
<keyword evidence="1" id="KW-0812">Transmembrane</keyword>
<gene>
    <name evidence="4" type="ORF">EYC82_14315</name>
</gene>
<feature type="domain" description="AMP-dependent synthetase/ligase" evidence="2">
    <location>
        <begin position="48"/>
        <end position="420"/>
    </location>
</feature>
<dbReference type="InterPro" id="IPR045851">
    <property type="entry name" value="AMP-bd_C_sf"/>
</dbReference>
<evidence type="ECO:0000259" key="3">
    <source>
        <dbReference type="Pfam" id="PF13193"/>
    </source>
</evidence>
<dbReference type="EMBL" id="SHNO01000001">
    <property type="protein sequence ID" value="MCX2978537.1"/>
    <property type="molecule type" value="Genomic_DNA"/>
</dbReference>
<name>A0ABT3T8C5_9GAMM</name>
<sequence length="562" mass="61329">MYAELARARAELCAEGQAFELKNVEINGITVRSWKNAAANLRDFWLSTAGHGDATYLVYDDERWTYAESHEQVSRIARWLTDNGVKPGDRVAIAMRNYPEWLLSYWAIVSIGAVAVGVNAWWVPEELAYGFNDSAPVILICDRERLQRYNEIRNTCPTMTVVGVRCDDILTEDDVPWSVVLQSAADMPHVEIDTDTDACIFYTSGTTGRPKGAQLTHRGCTNNIMSSLFGNLSQIQALSSMEGKEFGTGGTQSVLLTTPLFHVTANNVIAHTNSMLGGKLVFMYKWDAGEALKLVEREQITALSGVPVMSRELLAHPDFESTDTSSLKSLGGGGAPVHPDLVEKIGSKAKVAPAQGFGMTETCGLATGAFGPYLQDRPGSVGPAMPVFEIRIVDTDDQDVPSGERGEVLLRSAQIISGYLNRPEATAETIVSGWLHTGDIGYLDEDDFLYIVDRAKDMVLRGGENIASGEVESVLYRYPGVTEAAVFSVPDEAMGEEVGVAIHLSEGATVSAEALREFSRGLLAAYKIPRYIWFLDEPLPRNASGKFLKKDLQARLQLDTAA</sequence>
<keyword evidence="5" id="KW-1185">Reference proteome</keyword>
<dbReference type="SUPFAM" id="SSF56801">
    <property type="entry name" value="Acetyl-CoA synthetase-like"/>
    <property type="match status" value="1"/>
</dbReference>
<evidence type="ECO:0000313" key="5">
    <source>
        <dbReference type="Proteomes" id="UP001143304"/>
    </source>
</evidence>
<evidence type="ECO:0000313" key="4">
    <source>
        <dbReference type="EMBL" id="MCX2978537.1"/>
    </source>
</evidence>
<dbReference type="Pfam" id="PF13193">
    <property type="entry name" value="AMP-binding_C"/>
    <property type="match status" value="1"/>
</dbReference>
<proteinExistence type="predicted"/>
<keyword evidence="1" id="KW-1133">Transmembrane helix</keyword>
<dbReference type="Gene3D" id="3.40.50.980">
    <property type="match status" value="2"/>
</dbReference>
<dbReference type="RefSeq" id="WP_279250233.1">
    <property type="nucleotide sequence ID" value="NZ_SHNO01000001.1"/>
</dbReference>
<dbReference type="PROSITE" id="PS00455">
    <property type="entry name" value="AMP_BINDING"/>
    <property type="match status" value="1"/>
</dbReference>